<feature type="domain" description="PPPDE" evidence="5">
    <location>
        <begin position="21"/>
        <end position="161"/>
    </location>
</feature>
<dbReference type="GO" id="GO:0070646">
    <property type="term" value="P:protein modification by small protein removal"/>
    <property type="evidence" value="ECO:0007669"/>
    <property type="project" value="TreeGrafter"/>
</dbReference>
<proteinExistence type="inferred from homology"/>
<dbReference type="SMART" id="SM01179">
    <property type="entry name" value="DUF862"/>
    <property type="match status" value="1"/>
</dbReference>
<dbReference type="PANTHER" id="PTHR12378:SF7">
    <property type="entry name" value="DESUMOYLATING ISOPEPTIDASE 1"/>
    <property type="match status" value="1"/>
</dbReference>
<accession>A0AA38F2N5</accession>
<keyword evidence="2" id="KW-0645">Protease</keyword>
<gene>
    <name evidence="6" type="ORF">KI387_031917</name>
</gene>
<keyword evidence="7" id="KW-1185">Reference proteome</keyword>
<protein>
    <recommendedName>
        <fullName evidence="5">PPPDE domain-containing protein</fullName>
    </recommendedName>
</protein>
<dbReference type="Proteomes" id="UP000824469">
    <property type="component" value="Unassembled WGS sequence"/>
</dbReference>
<comment type="similarity">
    <text evidence="1">Belongs to the DeSI family.</text>
</comment>
<feature type="compositionally biased region" description="Polar residues" evidence="4">
    <location>
        <begin position="195"/>
        <end position="209"/>
    </location>
</feature>
<dbReference type="PANTHER" id="PTHR12378">
    <property type="entry name" value="DESUMOYLATING ISOPEPTIDASE"/>
    <property type="match status" value="1"/>
</dbReference>
<keyword evidence="3" id="KW-0378">Hydrolase</keyword>
<evidence type="ECO:0000256" key="1">
    <source>
        <dbReference type="ARBA" id="ARBA00008140"/>
    </source>
</evidence>
<reference evidence="6 7" key="1">
    <citation type="journal article" date="2021" name="Nat. Plants">
        <title>The Taxus genome provides insights into paclitaxel biosynthesis.</title>
        <authorList>
            <person name="Xiong X."/>
            <person name="Gou J."/>
            <person name="Liao Q."/>
            <person name="Li Y."/>
            <person name="Zhou Q."/>
            <person name="Bi G."/>
            <person name="Li C."/>
            <person name="Du R."/>
            <person name="Wang X."/>
            <person name="Sun T."/>
            <person name="Guo L."/>
            <person name="Liang H."/>
            <person name="Lu P."/>
            <person name="Wu Y."/>
            <person name="Zhang Z."/>
            <person name="Ro D.K."/>
            <person name="Shang Y."/>
            <person name="Huang S."/>
            <person name="Yan J."/>
        </authorList>
    </citation>
    <scope>NUCLEOTIDE SEQUENCE [LARGE SCALE GENOMIC DNA]</scope>
    <source>
        <strain evidence="6">Ta-2019</strain>
    </source>
</reference>
<evidence type="ECO:0000313" key="6">
    <source>
        <dbReference type="EMBL" id="KAH9287800.1"/>
    </source>
</evidence>
<dbReference type="PROSITE" id="PS51858">
    <property type="entry name" value="PPPDE"/>
    <property type="match status" value="1"/>
</dbReference>
<dbReference type="Gene3D" id="3.90.1720.30">
    <property type="entry name" value="PPPDE domains"/>
    <property type="match status" value="1"/>
</dbReference>
<evidence type="ECO:0000256" key="3">
    <source>
        <dbReference type="ARBA" id="ARBA00022801"/>
    </source>
</evidence>
<evidence type="ECO:0000256" key="2">
    <source>
        <dbReference type="ARBA" id="ARBA00022670"/>
    </source>
</evidence>
<dbReference type="InterPro" id="IPR042266">
    <property type="entry name" value="PPPDE_sf"/>
</dbReference>
<dbReference type="GO" id="GO:0008233">
    <property type="term" value="F:peptidase activity"/>
    <property type="evidence" value="ECO:0007669"/>
    <property type="project" value="UniProtKB-KW"/>
</dbReference>
<comment type="caution">
    <text evidence="6">The sequence shown here is derived from an EMBL/GenBank/DDBJ whole genome shotgun (WGS) entry which is preliminary data.</text>
</comment>
<name>A0AA38F2N5_TAXCH</name>
<dbReference type="InterPro" id="IPR008580">
    <property type="entry name" value="PPPDE_dom"/>
</dbReference>
<dbReference type="OMA" id="VMERHGN"/>
<feature type="region of interest" description="Disordered" evidence="4">
    <location>
        <begin position="195"/>
        <end position="237"/>
    </location>
</feature>
<evidence type="ECO:0000256" key="4">
    <source>
        <dbReference type="SAM" id="MobiDB-lite"/>
    </source>
</evidence>
<dbReference type="Pfam" id="PF05903">
    <property type="entry name" value="Peptidase_C97"/>
    <property type="match status" value="1"/>
</dbReference>
<feature type="compositionally biased region" description="Polar residues" evidence="4">
    <location>
        <begin position="223"/>
        <end position="232"/>
    </location>
</feature>
<dbReference type="EMBL" id="JAHRHJ020003813">
    <property type="protein sequence ID" value="KAH9287800.1"/>
    <property type="molecule type" value="Genomic_DNA"/>
</dbReference>
<dbReference type="GO" id="GO:0006508">
    <property type="term" value="P:proteolysis"/>
    <property type="evidence" value="ECO:0007669"/>
    <property type="project" value="UniProtKB-KW"/>
</dbReference>
<dbReference type="AlphaFoldDB" id="A0AA38F2N5"/>
<sequence length="315" mass="34308">MPESCDLALEGLFFLLEEEGEKVVLNVYDLSQGLARQLSSSFLGRVIEGIWHTGVVVYGKEYYFGGGIQHAPAGQTPYGKPHKVVELGVTYIPMEMFEEYLQEISPRYTSETYSLLHHNCNNFSSEVAQFLVGCNIPDFILRLPEEVMNSPMGALIMPMIVQFESTLRSGGVPQVAHQGASLSTPNLVQQQKTLNIPSKPQDSGSSEPSAGSRKENVKPALENVTSTNTSPAANPVDLRVGDSQNSAVKQLDNCGEGPQESGFNHYKTDATDPLGEARAIIQEEITTEFAKLMASGSLRASEAAALATRRVMEKH</sequence>
<feature type="non-terminal residue" evidence="6">
    <location>
        <position position="1"/>
    </location>
</feature>
<organism evidence="6 7">
    <name type="scientific">Taxus chinensis</name>
    <name type="common">Chinese yew</name>
    <name type="synonym">Taxus wallichiana var. chinensis</name>
    <dbReference type="NCBI Taxonomy" id="29808"/>
    <lineage>
        <taxon>Eukaryota</taxon>
        <taxon>Viridiplantae</taxon>
        <taxon>Streptophyta</taxon>
        <taxon>Embryophyta</taxon>
        <taxon>Tracheophyta</taxon>
        <taxon>Spermatophyta</taxon>
        <taxon>Pinopsida</taxon>
        <taxon>Pinidae</taxon>
        <taxon>Conifers II</taxon>
        <taxon>Cupressales</taxon>
        <taxon>Taxaceae</taxon>
        <taxon>Taxus</taxon>
    </lineage>
</organism>
<evidence type="ECO:0000259" key="5">
    <source>
        <dbReference type="PROSITE" id="PS51858"/>
    </source>
</evidence>
<evidence type="ECO:0000313" key="7">
    <source>
        <dbReference type="Proteomes" id="UP000824469"/>
    </source>
</evidence>